<evidence type="ECO:0000313" key="10">
    <source>
        <dbReference type="EMBL" id="SMC55476.1"/>
    </source>
</evidence>
<evidence type="ECO:0000256" key="4">
    <source>
        <dbReference type="ARBA" id="ARBA00022475"/>
    </source>
</evidence>
<dbReference type="STRING" id="1938817.SAMN06296008_107108"/>
<dbReference type="SMART" id="SM00382">
    <property type="entry name" value="AAA"/>
    <property type="match status" value="1"/>
</dbReference>
<dbReference type="PROSITE" id="PS00211">
    <property type="entry name" value="ABC_TRANSPORTER_1"/>
    <property type="match status" value="1"/>
</dbReference>
<evidence type="ECO:0000256" key="5">
    <source>
        <dbReference type="ARBA" id="ARBA00022519"/>
    </source>
</evidence>
<dbReference type="Pfam" id="PF08352">
    <property type="entry name" value="oligo_HPY"/>
    <property type="match status" value="1"/>
</dbReference>
<dbReference type="RefSeq" id="WP_143736133.1">
    <property type="nucleotide sequence ID" value="NZ_FWXJ01000007.1"/>
</dbReference>
<comment type="similarity">
    <text evidence="2">Belongs to the ABC transporter superfamily.</text>
</comment>
<evidence type="ECO:0000313" key="11">
    <source>
        <dbReference type="Proteomes" id="UP000192708"/>
    </source>
</evidence>
<dbReference type="InterPro" id="IPR027417">
    <property type="entry name" value="P-loop_NTPase"/>
</dbReference>
<dbReference type="PANTHER" id="PTHR43297:SF2">
    <property type="entry name" value="DIPEPTIDE TRANSPORT ATP-BINDING PROTEIN DPPD"/>
    <property type="match status" value="1"/>
</dbReference>
<organism evidence="10 11">
    <name type="scientific">Polynucleobacter kasalickyi</name>
    <dbReference type="NCBI Taxonomy" id="1938817"/>
    <lineage>
        <taxon>Bacteria</taxon>
        <taxon>Pseudomonadati</taxon>
        <taxon>Pseudomonadota</taxon>
        <taxon>Betaproteobacteria</taxon>
        <taxon>Burkholderiales</taxon>
        <taxon>Burkholderiaceae</taxon>
        <taxon>Polynucleobacter</taxon>
    </lineage>
</organism>
<dbReference type="NCBIfam" id="TIGR01727">
    <property type="entry name" value="oligo_HPY"/>
    <property type="match status" value="1"/>
</dbReference>
<evidence type="ECO:0000256" key="2">
    <source>
        <dbReference type="ARBA" id="ARBA00005417"/>
    </source>
</evidence>
<dbReference type="InterPro" id="IPR003439">
    <property type="entry name" value="ABC_transporter-like_ATP-bd"/>
</dbReference>
<keyword evidence="4" id="KW-1003">Cell membrane</keyword>
<dbReference type="PROSITE" id="PS50893">
    <property type="entry name" value="ABC_TRANSPORTER_2"/>
    <property type="match status" value="1"/>
</dbReference>
<keyword evidence="6" id="KW-0547">Nucleotide-binding</keyword>
<dbReference type="Gene3D" id="3.40.50.300">
    <property type="entry name" value="P-loop containing nucleotide triphosphate hydrolases"/>
    <property type="match status" value="1"/>
</dbReference>
<reference evidence="10 11" key="1">
    <citation type="submission" date="2017-04" db="EMBL/GenBank/DDBJ databases">
        <authorList>
            <person name="Afonso C.L."/>
            <person name="Miller P.J."/>
            <person name="Scott M.A."/>
            <person name="Spackman E."/>
            <person name="Goraichik I."/>
            <person name="Dimitrov K.M."/>
            <person name="Suarez D.L."/>
            <person name="Swayne D.E."/>
        </authorList>
    </citation>
    <scope>NUCLEOTIDE SEQUENCE [LARGE SCALE GENOMIC DNA]</scope>
    <source>
        <strain evidence="10 11">VK13</strain>
    </source>
</reference>
<dbReference type="InterPro" id="IPR003593">
    <property type="entry name" value="AAA+_ATPase"/>
</dbReference>
<dbReference type="OrthoDB" id="9802772at2"/>
<dbReference type="GO" id="GO:0005524">
    <property type="term" value="F:ATP binding"/>
    <property type="evidence" value="ECO:0007669"/>
    <property type="project" value="UniProtKB-KW"/>
</dbReference>
<name>A0A1W2A4A9_9BURK</name>
<dbReference type="GO" id="GO:0055085">
    <property type="term" value="P:transmembrane transport"/>
    <property type="evidence" value="ECO:0007669"/>
    <property type="project" value="UniProtKB-ARBA"/>
</dbReference>
<proteinExistence type="inferred from homology"/>
<dbReference type="Pfam" id="PF00005">
    <property type="entry name" value="ABC_tran"/>
    <property type="match status" value="1"/>
</dbReference>
<dbReference type="SUPFAM" id="SSF52540">
    <property type="entry name" value="P-loop containing nucleoside triphosphate hydrolases"/>
    <property type="match status" value="1"/>
</dbReference>
<dbReference type="InterPro" id="IPR013563">
    <property type="entry name" value="Oligopep_ABC_C"/>
</dbReference>
<evidence type="ECO:0000256" key="7">
    <source>
        <dbReference type="ARBA" id="ARBA00022840"/>
    </source>
</evidence>
<evidence type="ECO:0000256" key="1">
    <source>
        <dbReference type="ARBA" id="ARBA00004417"/>
    </source>
</evidence>
<evidence type="ECO:0000256" key="8">
    <source>
        <dbReference type="ARBA" id="ARBA00023136"/>
    </source>
</evidence>
<evidence type="ECO:0000256" key="3">
    <source>
        <dbReference type="ARBA" id="ARBA00022448"/>
    </source>
</evidence>
<dbReference type="GO" id="GO:0015833">
    <property type="term" value="P:peptide transport"/>
    <property type="evidence" value="ECO:0007669"/>
    <property type="project" value="InterPro"/>
</dbReference>
<dbReference type="Proteomes" id="UP000192708">
    <property type="component" value="Unassembled WGS sequence"/>
</dbReference>
<dbReference type="CDD" id="cd03257">
    <property type="entry name" value="ABC_NikE_OppD_transporters"/>
    <property type="match status" value="1"/>
</dbReference>
<dbReference type="FunFam" id="3.40.50.300:FF:000016">
    <property type="entry name" value="Oligopeptide ABC transporter ATP-binding component"/>
    <property type="match status" value="1"/>
</dbReference>
<dbReference type="GO" id="GO:0016887">
    <property type="term" value="F:ATP hydrolysis activity"/>
    <property type="evidence" value="ECO:0007669"/>
    <property type="project" value="InterPro"/>
</dbReference>
<sequence length="325" mass="36210">MKNSPLLKVNQLHLDFIKDSHHSTRVLNGLNFELHEKESLVLLGESGSGKSVTLRALLRLYEERNTMISGEILFGGKNVLDLTKKELIDYRGKAVSMVFQESGAAFDPVYTIGYQIVEMIRAHESISHQEAKNRALDLLDMVKIPQSRERFKANPHELSGGMRQRAMIALALACHPKILLADEPTTALDATVQMQILLLLKELQKELNMALIFVTHDIGAATELADQIAVMYAGKIVEKADLDTILAHPLHPYTEGLFNSVVTFESKGKSLQAIPGSPPQMGEFVKGCSFAKRCNYANQECERDAPYLINLNQTQVACWNPLINN</sequence>
<dbReference type="PANTHER" id="PTHR43297">
    <property type="entry name" value="OLIGOPEPTIDE TRANSPORT ATP-BINDING PROTEIN APPD"/>
    <property type="match status" value="1"/>
</dbReference>
<comment type="subcellular location">
    <subcellularLocation>
        <location evidence="1">Cell inner membrane</location>
        <topology evidence="1">Peripheral membrane protein</topology>
    </subcellularLocation>
</comment>
<keyword evidence="7 10" id="KW-0067">ATP-binding</keyword>
<dbReference type="EMBL" id="FWXJ01000007">
    <property type="protein sequence ID" value="SMC55476.1"/>
    <property type="molecule type" value="Genomic_DNA"/>
</dbReference>
<feature type="domain" description="ABC transporter" evidence="9">
    <location>
        <begin position="12"/>
        <end position="258"/>
    </location>
</feature>
<keyword evidence="3" id="KW-0813">Transport</keyword>
<dbReference type="InterPro" id="IPR050388">
    <property type="entry name" value="ABC_Ni/Peptide_Import"/>
</dbReference>
<dbReference type="AlphaFoldDB" id="A0A1W2A4A9"/>
<keyword evidence="11" id="KW-1185">Reference proteome</keyword>
<evidence type="ECO:0000256" key="6">
    <source>
        <dbReference type="ARBA" id="ARBA00022741"/>
    </source>
</evidence>
<keyword evidence="8" id="KW-0472">Membrane</keyword>
<protein>
    <submittedName>
        <fullName evidence="10">Peptide/nickel transport system ATP-binding protein</fullName>
    </submittedName>
</protein>
<evidence type="ECO:0000259" key="9">
    <source>
        <dbReference type="PROSITE" id="PS50893"/>
    </source>
</evidence>
<accession>A0A1W2A4A9</accession>
<gene>
    <name evidence="10" type="ORF">SAMN06296008_107108</name>
</gene>
<dbReference type="GO" id="GO:0005886">
    <property type="term" value="C:plasma membrane"/>
    <property type="evidence" value="ECO:0007669"/>
    <property type="project" value="UniProtKB-SubCell"/>
</dbReference>
<keyword evidence="5" id="KW-0997">Cell inner membrane</keyword>
<dbReference type="InterPro" id="IPR017871">
    <property type="entry name" value="ABC_transporter-like_CS"/>
</dbReference>